<keyword evidence="1" id="KW-0472">Membrane</keyword>
<keyword evidence="1" id="KW-0812">Transmembrane</keyword>
<evidence type="ECO:0000313" key="2">
    <source>
        <dbReference type="EMBL" id="XCD06753.1"/>
    </source>
</evidence>
<reference evidence="2" key="1">
    <citation type="submission" date="2024-03" db="EMBL/GenBank/DDBJ databases">
        <title>Diverse circular DNA viruses in blood, oral, and fecal samples of captive lemurs.</title>
        <authorList>
            <person name="Paietta E.N."/>
            <person name="Kraberger S."/>
            <person name="Lund M.C."/>
            <person name="Custer J.M."/>
            <person name="Vargas K.M."/>
            <person name="Ehmke E.E."/>
            <person name="Yoder A.D."/>
            <person name="Varsani A."/>
        </authorList>
    </citation>
    <scope>NUCLEOTIDE SEQUENCE</scope>
    <source>
        <strain evidence="2">Duke_26_2</strain>
    </source>
</reference>
<dbReference type="SUPFAM" id="SSF48371">
    <property type="entry name" value="ARM repeat"/>
    <property type="match status" value="1"/>
</dbReference>
<proteinExistence type="predicted"/>
<accession>A0AAU8B377</accession>
<feature type="transmembrane region" description="Helical" evidence="1">
    <location>
        <begin position="538"/>
        <end position="559"/>
    </location>
</feature>
<feature type="transmembrane region" description="Helical" evidence="1">
    <location>
        <begin position="780"/>
        <end position="799"/>
    </location>
</feature>
<keyword evidence="1" id="KW-1133">Transmembrane helix</keyword>
<organism evidence="2">
    <name type="scientific">Dulem virus 30</name>
    <dbReference type="NCBI Taxonomy" id="3145748"/>
    <lineage>
        <taxon>Viruses</taxon>
        <taxon>Duplodnaviria</taxon>
        <taxon>Heunggongvirae</taxon>
        <taxon>Uroviricota</taxon>
        <taxon>Caudoviricetes</taxon>
    </lineage>
</organism>
<dbReference type="PANTHER" id="PTHR37813">
    <property type="entry name" value="FELS-2 PROPHAGE PROTEIN"/>
    <property type="match status" value="1"/>
</dbReference>
<feature type="transmembrane region" description="Helical" evidence="1">
    <location>
        <begin position="629"/>
        <end position="655"/>
    </location>
</feature>
<dbReference type="EMBL" id="PP511706">
    <property type="protein sequence ID" value="XCD06753.1"/>
    <property type="molecule type" value="Genomic_DNA"/>
</dbReference>
<feature type="transmembrane region" description="Helical" evidence="1">
    <location>
        <begin position="603"/>
        <end position="623"/>
    </location>
</feature>
<feature type="transmembrane region" description="Helical" evidence="1">
    <location>
        <begin position="737"/>
        <end position="760"/>
    </location>
</feature>
<evidence type="ECO:0000256" key="1">
    <source>
        <dbReference type="SAM" id="Phobius"/>
    </source>
</evidence>
<name>A0AAU8B377_9CAUD</name>
<protein>
    <submittedName>
        <fullName evidence="2">Uncharacterized protein</fullName>
    </submittedName>
</protein>
<dbReference type="InterPro" id="IPR016024">
    <property type="entry name" value="ARM-type_fold"/>
</dbReference>
<sequence>MADGVELAPLRGKIILDISDFNEVLDNLESSVDCLTEKLTESFNVLAEKMDALKLDLSAPIDVNVDVNSDVENSGDIEEQIDQTEQLTETYDDAKVALENFGQALGGLRPLFNELSAEEQEFWQEWGDSEDSFNTKVLMERIEQLKEITNEYIDTLHELTGEWQQCDSQIITLIPLWNQLTDAERQFLESNGENEAEHDVDAVIRNEQMLRDALAELQAQQESLIPTTEETGETMETEAENMERANIASTALRDSLASTISIREEVNAEMEESSDSLDEYATSTAEGEQTTKNFGQSAWESALKVYFFGMQAVATGQELIKLGNLQSAGIATAQREYGQYSQGVINWANQSATAFGQSKGEALSLANQFALSLKSYGANSQEASKYSETLAQMSGQLSIATGGNVDYTEAADAFRAALGGQMYSLESLGISVTKAQRNQLALNSVWHKSFSSLSTYQQKVIDIKAIQDALNKTFGSTKSLMQTQYGQWEALTAQLRNQGTTIGNILLPPLLHLGQEFIKLTSWINKLSPGTKQLIDSFIHFGVVAGAGVVGLGLFGKALDISISSIKNTVNTMKDLKNVFTGVDDASKLITPVGRALFHLKNIAGLALNGIGKGVIGLAGIITDTIIPAIGSVIVAIGPIGWILIGITSAVVLCYEAWQHNWLNIRGITAGVINFIVDRFNIFKESIINTFHAVETVSLAIWNSIKSGLIEIVKLIVDYFKFEFDLLKLTITTIFTAIKTVATTIWTAIYSVVHTIWTNIVNAVVHSPLYPSLVKLLNSIKHLFTAVWNAICLITTALWTRMREHIQQNLTAIWDFINPILHEIGELFSQVWKSIYDITSTIFHAIISVVITTWDSMTTFLSSVGTEIVSIITQMWNSACSFTEHGLELIENIFMSVWNAICSWFSGAVIEPVNFLGNMFSEFVSTIESGMSMALNGFVSGWNAITGWLAGAIGEIVSIVESIGGALFSAGENIMQDLFNGITGVFGNIMNWVSNAINNLANEITSAASSLAGDISGASNGSHYNGLDFVPFDGYSATLHKGEMVLTAEQAENYRTGGSALNNNMEIHLHSPEAIDPLEAYNRMEELSRNLANGFY</sequence>
<dbReference type="PANTHER" id="PTHR37813:SF1">
    <property type="entry name" value="FELS-2 PROPHAGE PROTEIN"/>
    <property type="match status" value="1"/>
</dbReference>